<keyword evidence="5" id="KW-0812">Transmembrane</keyword>
<dbReference type="Pfam" id="PF08399">
    <property type="entry name" value="VWA_N"/>
    <property type="match status" value="1"/>
</dbReference>
<evidence type="ECO:0000256" key="11">
    <source>
        <dbReference type="ARBA" id="ARBA00023065"/>
    </source>
</evidence>
<feature type="region of interest" description="Disordered" evidence="16">
    <location>
        <begin position="708"/>
        <end position="740"/>
    </location>
</feature>
<name>A0A0M8ZSY5_9HYME</name>
<keyword evidence="9" id="KW-0851">Voltage-gated channel</keyword>
<dbReference type="GO" id="GO:0046872">
    <property type="term" value="F:metal ion binding"/>
    <property type="evidence" value="ECO:0007669"/>
    <property type="project" value="UniProtKB-KW"/>
</dbReference>
<dbReference type="PROSITE" id="PS50234">
    <property type="entry name" value="VWFA"/>
    <property type="match status" value="1"/>
</dbReference>
<evidence type="ECO:0000256" key="17">
    <source>
        <dbReference type="SAM" id="SignalP"/>
    </source>
</evidence>
<sequence>MRPHFLPAIVILILIEAPDRGDSISSDKVGTWAKQLGFELSQLGKFVTNVDKFTESYKQAAVKPRDGTYLVHEIAKDIKAMMESKISAIKRIMDVAETSALSAPDADPPESFTYVNAKNNTIDLKQSAHFGGQVNLNMSAVHVPTNVYDWASNVIRAIKWSEELDKTFINNYEQDPSLSWQYFGSATGFMRQYPAMNWVMEPVDLFDCRTRSWYIEAATSPKDVLILIDTSGSMTGIRREIARHVVNNILDTLGNNDFVNIITFSNVTKEVVPCFNDTLVQANLANVRELKRAILNLDTEKIANFSLALTTAFELLESYRTEREGARCNQAIMLITDGVPYNYKEIFETYNWRDNPNEPFKADMPVRMFTYLIGREVADVKEVQWMACANRGYFVHLCTLAEVREELIDKTVVFKVLKYVPVMARPLVLGRTDHPTIWTPVYADVTDPKMTDWCGDLVEYRLMTSVSMPVFDRRENANITRQVLVNEAYWVTETRETRIADLLGVAGTDVPIEEIQKLMMPHLLGVNGYAFIVTNNGFILIHPDLRPVFQGILKPAYNSVDMAEVELMDQDKEPREFDEGIIMLRNDVVNQVNGSVTLHTKYHYDDMKRVGRIKRKYDYTGIPKTPFTVVVSLPEHEHTGNYRVHATEEIHRSHVSGKNVSDYFTGTNWRVHPHWLYCKYHYEDERSFSSSEEQLLHFLERTRQPGWRWNDMKQPSQPPEYSATNSGNDTHRKSKPTPYKADKDSYYCDRDLLLSLVFDAKVTQWFANPRTAREETGPLARLMNLLPRKDFQQRFGVTLAFMATHSGLTRWKDFLPNEEKPDPDDHFSKMYPRAIDEVWYKRAVEQHYVNSDSFVFSVPIDEEGADNTTLVTASRAIFIGDEKCTDCAADNWACYLIDDNGYVIAAEDRSDAGQFFGELRGPIMSSLVTQGVFEKIRIFDYQAVCFKSTQTSNDGNILLTPWKHAQQMVSWLVGQAAWAWAKAGIWESEYAEAYAYSNDEEGMHEDYLENGEKPPVDPKDEKLFDQKVLINRTRPEACDQEVYLYLRNASFNLSYTEFGVNTKCKYIVQPVEYSNMILLVVNTDDGCEQTTMPRLTITPEEIIYENNSLVCQKALTSLKRKKPQSCIRSHSRESEIKDLCGLASSIAPNVYLFFLSSMIYTLVQRVVFG</sequence>
<dbReference type="FunFam" id="3.40.50.410:FF:000007">
    <property type="entry name" value="Calcium voltage-gated channel auxiliary subunit alpha2delta 3"/>
    <property type="match status" value="1"/>
</dbReference>
<dbReference type="PANTHER" id="PTHR10166">
    <property type="entry name" value="VOLTAGE-DEPENDENT CALCIUM CHANNEL SUBUNIT ALPHA-2/DELTA-RELATED"/>
    <property type="match status" value="1"/>
</dbReference>
<keyword evidence="15" id="KW-0407">Ion channel</keyword>
<evidence type="ECO:0000256" key="16">
    <source>
        <dbReference type="SAM" id="MobiDB-lite"/>
    </source>
</evidence>
<evidence type="ECO:0000256" key="13">
    <source>
        <dbReference type="ARBA" id="ARBA00023157"/>
    </source>
</evidence>
<feature type="signal peptide" evidence="17">
    <location>
        <begin position="1"/>
        <end position="21"/>
    </location>
</feature>
<reference evidence="19 20" key="1">
    <citation type="submission" date="2015-07" db="EMBL/GenBank/DDBJ databases">
        <title>The genome of Melipona quadrifasciata.</title>
        <authorList>
            <person name="Pan H."/>
            <person name="Kapheim K."/>
        </authorList>
    </citation>
    <scope>NUCLEOTIDE SEQUENCE [LARGE SCALE GENOMIC DNA]</scope>
    <source>
        <strain evidence="19">0111107301</strain>
        <tissue evidence="19">Whole body</tissue>
    </source>
</reference>
<evidence type="ECO:0000256" key="5">
    <source>
        <dbReference type="ARBA" id="ARBA00022692"/>
    </source>
</evidence>
<evidence type="ECO:0000256" key="3">
    <source>
        <dbReference type="ARBA" id="ARBA00022568"/>
    </source>
</evidence>
<feature type="chain" id="PRO_5005830844" evidence="17">
    <location>
        <begin position="22"/>
        <end position="1169"/>
    </location>
</feature>
<dbReference type="Pfam" id="PF13519">
    <property type="entry name" value="VWA_2"/>
    <property type="match status" value="1"/>
</dbReference>
<dbReference type="Pfam" id="PF08473">
    <property type="entry name" value="VGCC_alpha2"/>
    <property type="match status" value="1"/>
</dbReference>
<dbReference type="SUPFAM" id="SSF53300">
    <property type="entry name" value="vWA-like"/>
    <property type="match status" value="1"/>
</dbReference>
<dbReference type="AlphaFoldDB" id="A0A0M8ZSY5"/>
<evidence type="ECO:0000256" key="15">
    <source>
        <dbReference type="ARBA" id="ARBA00023303"/>
    </source>
</evidence>
<organism evidence="19 20">
    <name type="scientific">Melipona quadrifasciata</name>
    <dbReference type="NCBI Taxonomy" id="166423"/>
    <lineage>
        <taxon>Eukaryota</taxon>
        <taxon>Metazoa</taxon>
        <taxon>Ecdysozoa</taxon>
        <taxon>Arthropoda</taxon>
        <taxon>Hexapoda</taxon>
        <taxon>Insecta</taxon>
        <taxon>Pterygota</taxon>
        <taxon>Neoptera</taxon>
        <taxon>Endopterygota</taxon>
        <taxon>Hymenoptera</taxon>
        <taxon>Apocrita</taxon>
        <taxon>Aculeata</taxon>
        <taxon>Apoidea</taxon>
        <taxon>Anthophila</taxon>
        <taxon>Apidae</taxon>
        <taxon>Melipona</taxon>
    </lineage>
</organism>
<keyword evidence="4" id="KW-0107">Calcium channel</keyword>
<keyword evidence="13" id="KW-1015">Disulfide bond</keyword>
<dbReference type="InterPro" id="IPR002035">
    <property type="entry name" value="VWF_A"/>
</dbReference>
<evidence type="ECO:0000256" key="1">
    <source>
        <dbReference type="ARBA" id="ARBA00004479"/>
    </source>
</evidence>
<dbReference type="SMART" id="SM00327">
    <property type="entry name" value="VWA"/>
    <property type="match status" value="1"/>
</dbReference>
<evidence type="ECO:0000256" key="10">
    <source>
        <dbReference type="ARBA" id="ARBA00022989"/>
    </source>
</evidence>
<protein>
    <submittedName>
        <fullName evidence="19">Voltage-dependent calcium channel subunit alpha-2/delta-3</fullName>
    </submittedName>
</protein>
<keyword evidence="6" id="KW-0479">Metal-binding</keyword>
<evidence type="ECO:0000259" key="18">
    <source>
        <dbReference type="PROSITE" id="PS50234"/>
    </source>
</evidence>
<keyword evidence="8" id="KW-0106">Calcium</keyword>
<dbReference type="InterPro" id="IPR013680">
    <property type="entry name" value="VDCC_a2/dsu"/>
</dbReference>
<feature type="domain" description="VWFA" evidence="18">
    <location>
        <begin position="223"/>
        <end position="417"/>
    </location>
</feature>
<dbReference type="EMBL" id="KQ435863">
    <property type="protein sequence ID" value="KOX70317.1"/>
    <property type="molecule type" value="Genomic_DNA"/>
</dbReference>
<dbReference type="Proteomes" id="UP000053105">
    <property type="component" value="Unassembled WGS sequence"/>
</dbReference>
<evidence type="ECO:0000256" key="9">
    <source>
        <dbReference type="ARBA" id="ARBA00022882"/>
    </source>
</evidence>
<evidence type="ECO:0000256" key="2">
    <source>
        <dbReference type="ARBA" id="ARBA00022448"/>
    </source>
</evidence>
<evidence type="ECO:0000256" key="4">
    <source>
        <dbReference type="ARBA" id="ARBA00022673"/>
    </source>
</evidence>
<keyword evidence="14" id="KW-0325">Glycoprotein</keyword>
<keyword evidence="7 17" id="KW-0732">Signal</keyword>
<evidence type="ECO:0000256" key="14">
    <source>
        <dbReference type="ARBA" id="ARBA00023180"/>
    </source>
</evidence>
<keyword evidence="10" id="KW-1133">Transmembrane helix</keyword>
<keyword evidence="12" id="KW-0472">Membrane</keyword>
<dbReference type="GO" id="GO:0005245">
    <property type="term" value="F:voltage-gated calcium channel activity"/>
    <property type="evidence" value="ECO:0007669"/>
    <property type="project" value="TreeGrafter"/>
</dbReference>
<evidence type="ECO:0000313" key="19">
    <source>
        <dbReference type="EMBL" id="KOX70317.1"/>
    </source>
</evidence>
<evidence type="ECO:0000256" key="6">
    <source>
        <dbReference type="ARBA" id="ARBA00022723"/>
    </source>
</evidence>
<evidence type="ECO:0000256" key="12">
    <source>
        <dbReference type="ARBA" id="ARBA00023136"/>
    </source>
</evidence>
<evidence type="ECO:0000256" key="7">
    <source>
        <dbReference type="ARBA" id="ARBA00022729"/>
    </source>
</evidence>
<evidence type="ECO:0000313" key="20">
    <source>
        <dbReference type="Proteomes" id="UP000053105"/>
    </source>
</evidence>
<dbReference type="FunFam" id="3.30.450.20:FF:000057">
    <property type="entry name" value="Voltage-dependent calcium channel subunit alpha-2/delta-4"/>
    <property type="match status" value="1"/>
</dbReference>
<dbReference type="Gene3D" id="3.40.50.410">
    <property type="entry name" value="von Willebrand factor, type A domain"/>
    <property type="match status" value="1"/>
</dbReference>
<dbReference type="Gene3D" id="3.30.450.20">
    <property type="entry name" value="PAS domain"/>
    <property type="match status" value="1"/>
</dbReference>
<keyword evidence="3" id="KW-0109">Calcium transport</keyword>
<keyword evidence="20" id="KW-1185">Reference proteome</keyword>
<comment type="subcellular location">
    <subcellularLocation>
        <location evidence="1">Membrane</location>
        <topology evidence="1">Single-pass type I membrane protein</topology>
    </subcellularLocation>
</comment>
<dbReference type="CDD" id="cd01463">
    <property type="entry name" value="vWA_VGCC_like"/>
    <property type="match status" value="1"/>
</dbReference>
<accession>A0A0M8ZSY5</accession>
<dbReference type="STRING" id="166423.A0A0M8ZSY5"/>
<gene>
    <name evidence="19" type="ORF">WN51_04720</name>
</gene>
<keyword evidence="2" id="KW-0813">Transport</keyword>
<proteinExistence type="predicted"/>
<evidence type="ECO:0000256" key="8">
    <source>
        <dbReference type="ARBA" id="ARBA00022837"/>
    </source>
</evidence>
<keyword evidence="11" id="KW-0406">Ion transport</keyword>
<dbReference type="InterPro" id="IPR051173">
    <property type="entry name" value="Ca_channel_alpha-2/delta"/>
</dbReference>
<dbReference type="OrthoDB" id="10054666at2759"/>
<dbReference type="InterPro" id="IPR013608">
    <property type="entry name" value="VWA_N"/>
</dbReference>
<dbReference type="InterPro" id="IPR036465">
    <property type="entry name" value="vWFA_dom_sf"/>
</dbReference>
<dbReference type="PANTHER" id="PTHR10166:SF63">
    <property type="entry name" value="STRAIGHTJACKET, ISOFORM C"/>
    <property type="match status" value="1"/>
</dbReference>
<dbReference type="GO" id="GO:0005891">
    <property type="term" value="C:voltage-gated calcium channel complex"/>
    <property type="evidence" value="ECO:0007669"/>
    <property type="project" value="TreeGrafter"/>
</dbReference>